<dbReference type="AlphaFoldDB" id="A0A8S1Q5L6"/>
<protein>
    <recommendedName>
        <fullName evidence="1">Amidohydrolase 3 domain-containing protein</fullName>
    </recommendedName>
</protein>
<keyword evidence="3" id="KW-1185">Reference proteome</keyword>
<evidence type="ECO:0000313" key="3">
    <source>
        <dbReference type="Proteomes" id="UP000692954"/>
    </source>
</evidence>
<reference evidence="2" key="1">
    <citation type="submission" date="2021-01" db="EMBL/GenBank/DDBJ databases">
        <authorList>
            <consortium name="Genoscope - CEA"/>
            <person name="William W."/>
        </authorList>
    </citation>
    <scope>NUCLEOTIDE SEQUENCE</scope>
</reference>
<comment type="caution">
    <text evidence="2">The sequence shown here is derived from an EMBL/GenBank/DDBJ whole genome shotgun (WGS) entry which is preliminary data.</text>
</comment>
<dbReference type="PANTHER" id="PTHR22642">
    <property type="entry name" value="IMIDAZOLONEPROPIONASE"/>
    <property type="match status" value="1"/>
</dbReference>
<dbReference type="EMBL" id="CAJJDN010000096">
    <property type="protein sequence ID" value="CAD8110593.1"/>
    <property type="molecule type" value="Genomic_DNA"/>
</dbReference>
<name>A0A8S1Q5L6_9CILI</name>
<dbReference type="InterPro" id="IPR013108">
    <property type="entry name" value="Amidohydro_3"/>
</dbReference>
<organism evidence="2 3">
    <name type="scientific">Paramecium sonneborni</name>
    <dbReference type="NCBI Taxonomy" id="65129"/>
    <lineage>
        <taxon>Eukaryota</taxon>
        <taxon>Sar</taxon>
        <taxon>Alveolata</taxon>
        <taxon>Ciliophora</taxon>
        <taxon>Intramacronucleata</taxon>
        <taxon>Oligohymenophorea</taxon>
        <taxon>Peniculida</taxon>
        <taxon>Parameciidae</taxon>
        <taxon>Paramecium</taxon>
    </lineage>
</organism>
<gene>
    <name evidence="2" type="ORF">PSON_ATCC_30995.1.T0960068</name>
</gene>
<evidence type="ECO:0000313" key="2">
    <source>
        <dbReference type="EMBL" id="CAD8110593.1"/>
    </source>
</evidence>
<feature type="domain" description="Amidohydrolase 3" evidence="1">
    <location>
        <begin position="81"/>
        <end position="552"/>
    </location>
</feature>
<accession>A0A8S1Q5L6</accession>
<evidence type="ECO:0000259" key="1">
    <source>
        <dbReference type="Pfam" id="PF07969"/>
    </source>
</evidence>
<dbReference type="PANTHER" id="PTHR22642:SF2">
    <property type="entry name" value="PROTEIN LONG AFTER FAR-RED 3"/>
    <property type="match status" value="1"/>
</dbReference>
<dbReference type="Proteomes" id="UP000692954">
    <property type="component" value="Unassembled WGS sequence"/>
</dbReference>
<sequence>MQNKVEQQDMIIIGTIYIQFQPIVQVECMLIKKGKIQKLGQIDEILNEIQLQNEELLQNIKKEGYWEQQVNEMRIIKLDKQQMVMPGMIDSHVHPQSGGIQLSRLRIQKYCNWNDAKEAIKNSIEKGQHDRNEWVFAYGYSEGWFKESGQKIEELDEICSQKPLIIMRDDCHAYWCNSKIVEITQSQKRDGIFIEDEMNLVRKYIPKLSDIEQQQGLLKGLEHLVGNGIIGFQDAAVKEKLFNNYKKLYQDQNYINRLPYCCMSICWNDLFLEQTQNVDEEMKFETVENQIKQIQDLNLEKLYCHSVKLFVDGVLESKTALMNVQYCKCSHNGQLMIQNIPQIIEGLNDRSIQAHIHSIGDRATDIVVESYERIANKLNKNVINYLAHLEFVSPKAIESFKKLNLGANFSPLWFYESPELSLMPTCLPQHYMKGMYPIKDLEQCIIGFGSDWPVSSANPFEAIEVSVTRQPLGHTQKPIPIGDLNQRITIQQAMHYYTEGSALLIQKPGLGLLRQGHSANFIIISQNVFNIQPSQIHQTQVLSTFINGIQVYQLRLL</sequence>
<dbReference type="Pfam" id="PF07969">
    <property type="entry name" value="Amidohydro_3"/>
    <property type="match status" value="1"/>
</dbReference>
<dbReference type="OrthoDB" id="3501663at2759"/>
<proteinExistence type="predicted"/>